<evidence type="ECO:0000256" key="1">
    <source>
        <dbReference type="ARBA" id="ARBA00004162"/>
    </source>
</evidence>
<dbReference type="InterPro" id="IPR044021">
    <property type="entry name" value="CrtO"/>
</dbReference>
<evidence type="ECO:0000256" key="6">
    <source>
        <dbReference type="ARBA" id="ARBA00022989"/>
    </source>
</evidence>
<comment type="function">
    <text evidence="12">Catalyzes the acylation of glycosyl-4,4'-diaponeurosporenoate, i.e. the esterification of glucose at the C6'' position with the carboxyl group of the C(15) fatty acid 12-methyltetradecanoic acid, to yield staphyloxanthin. This is the last step in the biosynthesis of this orange pigment, present in most staphylococci strains.</text>
</comment>
<keyword evidence="7 13" id="KW-0472">Membrane</keyword>
<evidence type="ECO:0000256" key="5">
    <source>
        <dbReference type="ARBA" id="ARBA00022729"/>
    </source>
</evidence>
<evidence type="ECO:0000256" key="7">
    <source>
        <dbReference type="ARBA" id="ARBA00023136"/>
    </source>
</evidence>
<feature type="transmembrane region" description="Helical" evidence="13">
    <location>
        <begin position="101"/>
        <end position="120"/>
    </location>
</feature>
<dbReference type="UniPathway" id="UPA00029">
    <property type="reaction ID" value="UER00560"/>
</dbReference>
<comment type="pathway">
    <text evidence="9">Carotenoid biosynthesis; staphyloxanthin biosynthesis; staphyloxanthin from farnesyl diphosphate: step 5/5.</text>
</comment>
<keyword evidence="5" id="KW-0732">Signal</keyword>
<dbReference type="EMBL" id="CADCVN010001273">
    <property type="protein sequence ID" value="CAA9526485.1"/>
    <property type="molecule type" value="Genomic_DNA"/>
</dbReference>
<name>A0A6J4TMM7_9BACT</name>
<organism evidence="14">
    <name type="scientific">uncultured Segetibacter sp</name>
    <dbReference type="NCBI Taxonomy" id="481133"/>
    <lineage>
        <taxon>Bacteria</taxon>
        <taxon>Pseudomonadati</taxon>
        <taxon>Bacteroidota</taxon>
        <taxon>Chitinophagia</taxon>
        <taxon>Chitinophagales</taxon>
        <taxon>Chitinophagaceae</taxon>
        <taxon>Segetibacter</taxon>
        <taxon>environmental samples</taxon>
    </lineage>
</organism>
<feature type="transmembrane region" description="Helical" evidence="13">
    <location>
        <begin position="79"/>
        <end position="95"/>
    </location>
</feature>
<evidence type="ECO:0000256" key="8">
    <source>
        <dbReference type="ARBA" id="ARBA00023315"/>
    </source>
</evidence>
<evidence type="ECO:0000256" key="4">
    <source>
        <dbReference type="ARBA" id="ARBA00022692"/>
    </source>
</evidence>
<reference evidence="14" key="1">
    <citation type="submission" date="2020-02" db="EMBL/GenBank/DDBJ databases">
        <authorList>
            <person name="Meier V. D."/>
        </authorList>
    </citation>
    <scope>NUCLEOTIDE SEQUENCE</scope>
    <source>
        <strain evidence="14">AVDCRST_MAG96</strain>
    </source>
</reference>
<dbReference type="Pfam" id="PF18927">
    <property type="entry name" value="CrtO"/>
    <property type="match status" value="1"/>
</dbReference>
<keyword evidence="8" id="KW-0012">Acyltransferase</keyword>
<evidence type="ECO:0000256" key="13">
    <source>
        <dbReference type="SAM" id="Phobius"/>
    </source>
</evidence>
<proteinExistence type="inferred from homology"/>
<dbReference type="AlphaFoldDB" id="A0A6J4TMM7"/>
<keyword evidence="6 13" id="KW-1133">Transmembrane helix</keyword>
<evidence type="ECO:0000256" key="10">
    <source>
        <dbReference type="ARBA" id="ARBA00023603"/>
    </source>
</evidence>
<comment type="similarity">
    <text evidence="10">Belongs to the acyltransferase CrtO family.</text>
</comment>
<evidence type="ECO:0000256" key="3">
    <source>
        <dbReference type="ARBA" id="ARBA00022679"/>
    </source>
</evidence>
<accession>A0A6J4TMM7</accession>
<keyword evidence="4 13" id="KW-0812">Transmembrane</keyword>
<sequence>MVISLSSIFLPKTFFNNIQLGKTTSFYKRTGVTFINRFTQNGDLINGLIRKKFPNYKVVSIGRHSINKVLQQTYMLEKFHFAMFLFFILITIYAVKRNHLSWAFIISLNNLVYNIYPCLLQQYIRARLQSSGKRKANSYFTF</sequence>
<protein>
    <recommendedName>
        <fullName evidence="11">Glycosyl-4,4'-diaponeurosporenoate acyltransferase</fullName>
    </recommendedName>
</protein>
<keyword evidence="2" id="KW-1003">Cell membrane</keyword>
<evidence type="ECO:0000256" key="11">
    <source>
        <dbReference type="ARBA" id="ARBA00023667"/>
    </source>
</evidence>
<keyword evidence="3" id="KW-0808">Transferase</keyword>
<evidence type="ECO:0000256" key="2">
    <source>
        <dbReference type="ARBA" id="ARBA00022475"/>
    </source>
</evidence>
<dbReference type="GO" id="GO:0005886">
    <property type="term" value="C:plasma membrane"/>
    <property type="evidence" value="ECO:0007669"/>
    <property type="project" value="UniProtKB-SubCell"/>
</dbReference>
<comment type="subcellular location">
    <subcellularLocation>
        <location evidence="1">Cell membrane</location>
        <topology evidence="1">Single-pass membrane protein</topology>
    </subcellularLocation>
</comment>
<evidence type="ECO:0000256" key="12">
    <source>
        <dbReference type="ARBA" id="ARBA00025324"/>
    </source>
</evidence>
<gene>
    <name evidence="14" type="ORF">AVDCRST_MAG96-3251</name>
</gene>
<dbReference type="GO" id="GO:0016746">
    <property type="term" value="F:acyltransferase activity"/>
    <property type="evidence" value="ECO:0007669"/>
    <property type="project" value="UniProtKB-KW"/>
</dbReference>
<evidence type="ECO:0000256" key="9">
    <source>
        <dbReference type="ARBA" id="ARBA00023588"/>
    </source>
</evidence>
<evidence type="ECO:0000313" key="14">
    <source>
        <dbReference type="EMBL" id="CAA9526485.1"/>
    </source>
</evidence>